<feature type="domain" description="ABC transmembrane type-1" evidence="9">
    <location>
        <begin position="144"/>
        <end position="339"/>
    </location>
</feature>
<dbReference type="Gene3D" id="1.10.3720.10">
    <property type="entry name" value="MetI-like"/>
    <property type="match status" value="2"/>
</dbReference>
<dbReference type="PANTHER" id="PTHR43357">
    <property type="entry name" value="INNER MEMBRANE ABC TRANSPORTER PERMEASE PROTEIN YDCV"/>
    <property type="match status" value="1"/>
</dbReference>
<keyword evidence="3" id="KW-1003">Cell membrane</keyword>
<dbReference type="EMBL" id="UINC01033266">
    <property type="protein sequence ID" value="SVB22270.1"/>
    <property type="molecule type" value="Genomic_DNA"/>
</dbReference>
<dbReference type="SUPFAM" id="SSF161098">
    <property type="entry name" value="MetI-like"/>
    <property type="match status" value="2"/>
</dbReference>
<feature type="transmembrane region" description="Helical" evidence="8">
    <location>
        <begin position="54"/>
        <end position="76"/>
    </location>
</feature>
<feature type="transmembrane region" description="Helical" evidence="8">
    <location>
        <begin position="184"/>
        <end position="207"/>
    </location>
</feature>
<dbReference type="PROSITE" id="PS50928">
    <property type="entry name" value="ABC_TM1"/>
    <property type="match status" value="1"/>
</dbReference>
<dbReference type="AlphaFoldDB" id="A0A382C878"/>
<keyword evidence="4" id="KW-0997">Cell inner membrane</keyword>
<evidence type="ECO:0000256" key="3">
    <source>
        <dbReference type="ARBA" id="ARBA00022475"/>
    </source>
</evidence>
<evidence type="ECO:0000256" key="5">
    <source>
        <dbReference type="ARBA" id="ARBA00022692"/>
    </source>
</evidence>
<feature type="transmembrane region" description="Helical" evidence="8">
    <location>
        <begin position="107"/>
        <end position="127"/>
    </location>
</feature>
<proteinExistence type="predicted"/>
<keyword evidence="7 8" id="KW-0472">Membrane</keyword>
<protein>
    <recommendedName>
        <fullName evidence="9">ABC transmembrane type-1 domain-containing protein</fullName>
    </recommendedName>
</protein>
<evidence type="ECO:0000259" key="9">
    <source>
        <dbReference type="PROSITE" id="PS50928"/>
    </source>
</evidence>
<sequence>PAISAFLPGVIVIVFLLCFTSFAVVLTLGGGPSATTIEVAIYQALRFEFDPGQAAVLALAQLLLCTCIAVLLIRWLRVVTPTPGRKRDPRARPDASMRLGKILDSGAIILCSLFVFAPIAALVLAGLRGPVVSVILDTGLWQAAARSLGIAVTATSVSAVMAFGLATTARFLMLERKQHRAKELTLLIGSLTLAFPPMVIGTGLFLIALQIQLVGNVTLLMIALVNAVMVLPYLLRSITPVLISSGQQYQRLCAQLGLGGWQRFRRIDWPMIRKPAAFALALGGALSFGDMGVAALFDTTGHITLPVTLYHRMSAYRFDEAAVTALVLVLMCVALFWILDRSLSRCPS</sequence>
<accession>A0A382C878</accession>
<dbReference type="GO" id="GO:0055085">
    <property type="term" value="P:transmembrane transport"/>
    <property type="evidence" value="ECO:0007669"/>
    <property type="project" value="InterPro"/>
</dbReference>
<keyword evidence="6 8" id="KW-1133">Transmembrane helix</keyword>
<evidence type="ECO:0000256" key="4">
    <source>
        <dbReference type="ARBA" id="ARBA00022519"/>
    </source>
</evidence>
<organism evidence="10">
    <name type="scientific">marine metagenome</name>
    <dbReference type="NCBI Taxonomy" id="408172"/>
    <lineage>
        <taxon>unclassified sequences</taxon>
        <taxon>metagenomes</taxon>
        <taxon>ecological metagenomes</taxon>
    </lineage>
</organism>
<dbReference type="PANTHER" id="PTHR43357:SF4">
    <property type="entry name" value="INNER MEMBRANE ABC TRANSPORTER PERMEASE PROTEIN YDCV"/>
    <property type="match status" value="1"/>
</dbReference>
<feature type="transmembrane region" description="Helical" evidence="8">
    <location>
        <begin position="213"/>
        <end position="235"/>
    </location>
</feature>
<dbReference type="Pfam" id="PF00528">
    <property type="entry name" value="BPD_transp_1"/>
    <property type="match status" value="1"/>
</dbReference>
<gene>
    <name evidence="10" type="ORF">METZ01_LOCUS175124</name>
</gene>
<feature type="non-terminal residue" evidence="10">
    <location>
        <position position="1"/>
    </location>
</feature>
<feature type="transmembrane region" description="Helical" evidence="8">
    <location>
        <begin position="7"/>
        <end position="28"/>
    </location>
</feature>
<evidence type="ECO:0000256" key="1">
    <source>
        <dbReference type="ARBA" id="ARBA00004429"/>
    </source>
</evidence>
<dbReference type="InterPro" id="IPR035906">
    <property type="entry name" value="MetI-like_sf"/>
</dbReference>
<evidence type="ECO:0000256" key="6">
    <source>
        <dbReference type="ARBA" id="ARBA00022989"/>
    </source>
</evidence>
<dbReference type="GO" id="GO:0005886">
    <property type="term" value="C:plasma membrane"/>
    <property type="evidence" value="ECO:0007669"/>
    <property type="project" value="UniProtKB-SubCell"/>
</dbReference>
<evidence type="ECO:0000256" key="7">
    <source>
        <dbReference type="ARBA" id="ARBA00023136"/>
    </source>
</evidence>
<feature type="transmembrane region" description="Helical" evidence="8">
    <location>
        <begin position="321"/>
        <end position="339"/>
    </location>
</feature>
<reference evidence="10" key="1">
    <citation type="submission" date="2018-05" db="EMBL/GenBank/DDBJ databases">
        <authorList>
            <person name="Lanie J.A."/>
            <person name="Ng W.-L."/>
            <person name="Kazmierczak K.M."/>
            <person name="Andrzejewski T.M."/>
            <person name="Davidsen T.M."/>
            <person name="Wayne K.J."/>
            <person name="Tettelin H."/>
            <person name="Glass J.I."/>
            <person name="Rusch D."/>
            <person name="Podicherti R."/>
            <person name="Tsui H.-C.T."/>
            <person name="Winkler M.E."/>
        </authorList>
    </citation>
    <scope>NUCLEOTIDE SEQUENCE</scope>
</reference>
<keyword evidence="2" id="KW-0813">Transport</keyword>
<comment type="subcellular location">
    <subcellularLocation>
        <location evidence="1">Cell inner membrane</location>
        <topology evidence="1">Multi-pass membrane protein</topology>
    </subcellularLocation>
</comment>
<dbReference type="InterPro" id="IPR000515">
    <property type="entry name" value="MetI-like"/>
</dbReference>
<evidence type="ECO:0000313" key="10">
    <source>
        <dbReference type="EMBL" id="SVB22270.1"/>
    </source>
</evidence>
<feature type="transmembrane region" description="Helical" evidence="8">
    <location>
        <begin position="276"/>
        <end position="297"/>
    </location>
</feature>
<evidence type="ECO:0000256" key="2">
    <source>
        <dbReference type="ARBA" id="ARBA00022448"/>
    </source>
</evidence>
<dbReference type="CDD" id="cd06261">
    <property type="entry name" value="TM_PBP2"/>
    <property type="match status" value="1"/>
</dbReference>
<keyword evidence="5 8" id="KW-0812">Transmembrane</keyword>
<name>A0A382C878_9ZZZZ</name>
<evidence type="ECO:0000256" key="8">
    <source>
        <dbReference type="SAM" id="Phobius"/>
    </source>
</evidence>
<feature type="transmembrane region" description="Helical" evidence="8">
    <location>
        <begin position="147"/>
        <end position="172"/>
    </location>
</feature>